<evidence type="ECO:0000256" key="4">
    <source>
        <dbReference type="ARBA" id="ARBA00006929"/>
    </source>
</evidence>
<comment type="subcellular location">
    <subcellularLocation>
        <location evidence="2">Bacterial flagellum basal body</location>
    </subcellularLocation>
    <subcellularLocation>
        <location evidence="3">Cell outer membrane</location>
    </subcellularLocation>
</comment>
<comment type="function">
    <text evidence="1">Assembles around the rod to form the L-ring and probably protects the motor/basal body from shearing forces during rotation.</text>
</comment>
<dbReference type="EMBL" id="CP036271">
    <property type="protein sequence ID" value="QDT56231.1"/>
    <property type="molecule type" value="Genomic_DNA"/>
</dbReference>
<evidence type="ECO:0000256" key="8">
    <source>
        <dbReference type="ARBA" id="ARBA00023237"/>
    </source>
</evidence>
<evidence type="ECO:0000256" key="5">
    <source>
        <dbReference type="ARBA" id="ARBA00022729"/>
    </source>
</evidence>
<keyword evidence="7" id="KW-0975">Bacterial flagellum</keyword>
<evidence type="ECO:0000256" key="7">
    <source>
        <dbReference type="ARBA" id="ARBA00023143"/>
    </source>
</evidence>
<dbReference type="RefSeq" id="WP_145033369.1">
    <property type="nucleotide sequence ID" value="NZ_CP036271.1"/>
</dbReference>
<dbReference type="AlphaFoldDB" id="A0A517SJC4"/>
<keyword evidence="5" id="KW-0732">Signal</keyword>
<keyword evidence="10" id="KW-1185">Reference proteome</keyword>
<proteinExistence type="inferred from homology"/>
<evidence type="ECO:0000256" key="3">
    <source>
        <dbReference type="ARBA" id="ARBA00004442"/>
    </source>
</evidence>
<keyword evidence="9" id="KW-0969">Cilium</keyword>
<gene>
    <name evidence="9" type="primary">flgH</name>
    <name evidence="9" type="ORF">Pan44_42830</name>
</gene>
<accession>A0A517SJC4</accession>
<organism evidence="9 10">
    <name type="scientific">Caulifigura coniformis</name>
    <dbReference type="NCBI Taxonomy" id="2527983"/>
    <lineage>
        <taxon>Bacteria</taxon>
        <taxon>Pseudomonadati</taxon>
        <taxon>Planctomycetota</taxon>
        <taxon>Planctomycetia</taxon>
        <taxon>Planctomycetales</taxon>
        <taxon>Planctomycetaceae</taxon>
        <taxon>Caulifigura</taxon>
    </lineage>
</organism>
<evidence type="ECO:0000313" key="9">
    <source>
        <dbReference type="EMBL" id="QDT56231.1"/>
    </source>
</evidence>
<sequence length="207" mass="22950">MKRYVIPVAIAGAIVATPAPSDADSLWQKRSRQRAFMFYDQPIYDVGDHVTILINQNTIVDNSEEKKLAKQAKVSESFDFDSESSGGLGEQGATASLDLSNDAKRSFDGEAESTIDNRFTDRVTVTVREVLPNGNLRVSGDRKIKVDGNDRHLLFSGVIRQLDIAPNGTIGSDFIANLNVQYVGLGEHQAFTRQGWLGRTFNRIWPF</sequence>
<dbReference type="Proteomes" id="UP000315700">
    <property type="component" value="Chromosome"/>
</dbReference>
<dbReference type="Pfam" id="PF02107">
    <property type="entry name" value="FlgH"/>
    <property type="match status" value="1"/>
</dbReference>
<comment type="similarity">
    <text evidence="4">Belongs to the FlgH family.</text>
</comment>
<dbReference type="InParanoid" id="A0A517SJC4"/>
<dbReference type="FunCoup" id="A0A517SJC4">
    <property type="interactions" value="59"/>
</dbReference>
<dbReference type="GO" id="GO:0009427">
    <property type="term" value="C:bacterial-type flagellum basal body, distal rod, L ring"/>
    <property type="evidence" value="ECO:0007669"/>
    <property type="project" value="InterPro"/>
</dbReference>
<evidence type="ECO:0000313" key="10">
    <source>
        <dbReference type="Proteomes" id="UP000315700"/>
    </source>
</evidence>
<evidence type="ECO:0000256" key="6">
    <source>
        <dbReference type="ARBA" id="ARBA00023136"/>
    </source>
</evidence>
<dbReference type="GO" id="GO:0003774">
    <property type="term" value="F:cytoskeletal motor activity"/>
    <property type="evidence" value="ECO:0007669"/>
    <property type="project" value="InterPro"/>
</dbReference>
<dbReference type="PRINTS" id="PR01008">
    <property type="entry name" value="FLGLRINGFLGH"/>
</dbReference>
<dbReference type="PANTHER" id="PTHR34933:SF1">
    <property type="entry name" value="FLAGELLAR L-RING PROTEIN"/>
    <property type="match status" value="1"/>
</dbReference>
<dbReference type="OrthoDB" id="252240at2"/>
<evidence type="ECO:0000256" key="1">
    <source>
        <dbReference type="ARBA" id="ARBA00002591"/>
    </source>
</evidence>
<protein>
    <submittedName>
        <fullName evidence="9">Flagellar L-ring protein</fullName>
    </submittedName>
</protein>
<keyword evidence="8" id="KW-0998">Cell outer membrane</keyword>
<dbReference type="GO" id="GO:0071973">
    <property type="term" value="P:bacterial-type flagellum-dependent cell motility"/>
    <property type="evidence" value="ECO:0007669"/>
    <property type="project" value="InterPro"/>
</dbReference>
<dbReference type="PANTHER" id="PTHR34933">
    <property type="entry name" value="FLAGELLAR L-RING PROTEIN"/>
    <property type="match status" value="1"/>
</dbReference>
<reference evidence="9 10" key="1">
    <citation type="submission" date="2019-02" db="EMBL/GenBank/DDBJ databases">
        <title>Deep-cultivation of Planctomycetes and their phenomic and genomic characterization uncovers novel biology.</title>
        <authorList>
            <person name="Wiegand S."/>
            <person name="Jogler M."/>
            <person name="Boedeker C."/>
            <person name="Pinto D."/>
            <person name="Vollmers J."/>
            <person name="Rivas-Marin E."/>
            <person name="Kohn T."/>
            <person name="Peeters S.H."/>
            <person name="Heuer A."/>
            <person name="Rast P."/>
            <person name="Oberbeckmann S."/>
            <person name="Bunk B."/>
            <person name="Jeske O."/>
            <person name="Meyerdierks A."/>
            <person name="Storesund J.E."/>
            <person name="Kallscheuer N."/>
            <person name="Luecker S."/>
            <person name="Lage O.M."/>
            <person name="Pohl T."/>
            <person name="Merkel B.J."/>
            <person name="Hornburger P."/>
            <person name="Mueller R.-W."/>
            <person name="Bruemmer F."/>
            <person name="Labrenz M."/>
            <person name="Spormann A.M."/>
            <person name="Op den Camp H."/>
            <person name="Overmann J."/>
            <person name="Amann R."/>
            <person name="Jetten M.S.M."/>
            <person name="Mascher T."/>
            <person name="Medema M.H."/>
            <person name="Devos D.P."/>
            <person name="Kaster A.-K."/>
            <person name="Ovreas L."/>
            <person name="Rohde M."/>
            <person name="Galperin M.Y."/>
            <person name="Jogler C."/>
        </authorList>
    </citation>
    <scope>NUCLEOTIDE SEQUENCE [LARGE SCALE GENOMIC DNA]</scope>
    <source>
        <strain evidence="9 10">Pan44</strain>
    </source>
</reference>
<dbReference type="KEGG" id="ccos:Pan44_42830"/>
<dbReference type="GO" id="GO:0009279">
    <property type="term" value="C:cell outer membrane"/>
    <property type="evidence" value="ECO:0007669"/>
    <property type="project" value="UniProtKB-SubCell"/>
</dbReference>
<keyword evidence="6" id="KW-0472">Membrane</keyword>
<keyword evidence="9" id="KW-0282">Flagellum</keyword>
<evidence type="ECO:0000256" key="2">
    <source>
        <dbReference type="ARBA" id="ARBA00004117"/>
    </source>
</evidence>
<dbReference type="InterPro" id="IPR000527">
    <property type="entry name" value="Flag_Lring"/>
</dbReference>
<name>A0A517SJC4_9PLAN</name>
<keyword evidence="9" id="KW-0966">Cell projection</keyword>